<dbReference type="Pfam" id="PF00857">
    <property type="entry name" value="Isochorismatase"/>
    <property type="match status" value="1"/>
</dbReference>
<dbReference type="PANTHER" id="PTHR43540">
    <property type="entry name" value="PEROXYUREIDOACRYLATE/UREIDOACRYLATE AMIDOHYDROLASE-RELATED"/>
    <property type="match status" value="1"/>
</dbReference>
<sequence length="298" mass="32871">MKLTSPQTLLSLSTLTSATLITTAGNITLPSTNTSVLGNLYNHWISLPNSTFDLTRSLVYPTTTPISIPMFGSRKTAIIEPTRSALVIIDMQNFFLHPLLSPRATGGRTAVQPTLNMIDGFRKKRMPVLWTNWGLDEYDFLTIPPSFLDGFSSDDDPLKTFGSEMGLVNGTDAGRLLMRGQWNSQPYGPLYDAQVEGVKNGTDFYFNKNRLSGLWGAQTPLGLYLQESQITTLFFGGVNADQCVWGTFLDAYYKGYDVVYVDDISATTSPEYATQMVKYNADLDGFVSNSALILTALE</sequence>
<feature type="domain" description="Isochorismatase-like" evidence="4">
    <location>
        <begin position="84"/>
        <end position="278"/>
    </location>
</feature>
<dbReference type="EMBL" id="MCFA01000266">
    <property type="protein sequence ID" value="ORX95971.1"/>
    <property type="molecule type" value="Genomic_DNA"/>
</dbReference>
<dbReference type="PANTHER" id="PTHR43540:SF9">
    <property type="entry name" value="FAMILY HYDROLASE, PUTATIVE (AFU_ORTHOLOGUE AFUA_2G08700)-RELATED"/>
    <property type="match status" value="1"/>
</dbReference>
<accession>A0A1Y1YD72</accession>
<evidence type="ECO:0000256" key="1">
    <source>
        <dbReference type="ARBA" id="ARBA00006336"/>
    </source>
</evidence>
<evidence type="ECO:0000256" key="2">
    <source>
        <dbReference type="ARBA" id="ARBA00022801"/>
    </source>
</evidence>
<evidence type="ECO:0000313" key="5">
    <source>
        <dbReference type="EMBL" id="ORX95971.1"/>
    </source>
</evidence>
<feature type="chain" id="PRO_5012779172" evidence="3">
    <location>
        <begin position="19"/>
        <end position="298"/>
    </location>
</feature>
<comment type="caution">
    <text evidence="5">The sequence shown here is derived from an EMBL/GenBank/DDBJ whole genome shotgun (WGS) entry which is preliminary data.</text>
</comment>
<dbReference type="GO" id="GO:0016787">
    <property type="term" value="F:hydrolase activity"/>
    <property type="evidence" value="ECO:0007669"/>
    <property type="project" value="UniProtKB-KW"/>
</dbReference>
<reference evidence="5 6" key="1">
    <citation type="submission" date="2016-07" db="EMBL/GenBank/DDBJ databases">
        <title>Pervasive Adenine N6-methylation of Active Genes in Fungi.</title>
        <authorList>
            <consortium name="DOE Joint Genome Institute"/>
            <person name="Mondo S.J."/>
            <person name="Dannebaum R.O."/>
            <person name="Kuo R.C."/>
            <person name="Labutti K."/>
            <person name="Haridas S."/>
            <person name="Kuo A."/>
            <person name="Salamov A."/>
            <person name="Ahrendt S.R."/>
            <person name="Lipzen A."/>
            <person name="Sullivan W."/>
            <person name="Andreopoulos W.B."/>
            <person name="Clum A."/>
            <person name="Lindquist E."/>
            <person name="Daum C."/>
            <person name="Ramamoorthy G.K."/>
            <person name="Gryganskyi A."/>
            <person name="Culley D."/>
            <person name="Magnuson J.K."/>
            <person name="James T.Y."/>
            <person name="O'Malley M.A."/>
            <person name="Stajich J.E."/>
            <person name="Spatafora J.W."/>
            <person name="Visel A."/>
            <person name="Grigoriev I.V."/>
        </authorList>
    </citation>
    <scope>NUCLEOTIDE SEQUENCE [LARGE SCALE GENOMIC DNA]</scope>
    <source>
        <strain evidence="5 6">CBS 115471</strain>
    </source>
</reference>
<dbReference type="AlphaFoldDB" id="A0A1Y1YD72"/>
<dbReference type="InterPro" id="IPR050272">
    <property type="entry name" value="Isochorismatase-like_hydrls"/>
</dbReference>
<dbReference type="Proteomes" id="UP000193144">
    <property type="component" value="Unassembled WGS sequence"/>
</dbReference>
<feature type="signal peptide" evidence="3">
    <location>
        <begin position="1"/>
        <end position="18"/>
    </location>
</feature>
<dbReference type="STRING" id="1231657.A0A1Y1YD72"/>
<keyword evidence="6" id="KW-1185">Reference proteome</keyword>
<dbReference type="CDD" id="cd00431">
    <property type="entry name" value="cysteine_hydrolases"/>
    <property type="match status" value="1"/>
</dbReference>
<organism evidence="5 6">
    <name type="scientific">Clohesyomyces aquaticus</name>
    <dbReference type="NCBI Taxonomy" id="1231657"/>
    <lineage>
        <taxon>Eukaryota</taxon>
        <taxon>Fungi</taxon>
        <taxon>Dikarya</taxon>
        <taxon>Ascomycota</taxon>
        <taxon>Pezizomycotina</taxon>
        <taxon>Dothideomycetes</taxon>
        <taxon>Pleosporomycetidae</taxon>
        <taxon>Pleosporales</taxon>
        <taxon>Lindgomycetaceae</taxon>
        <taxon>Clohesyomyces</taxon>
    </lineage>
</organism>
<evidence type="ECO:0000313" key="6">
    <source>
        <dbReference type="Proteomes" id="UP000193144"/>
    </source>
</evidence>
<keyword evidence="2" id="KW-0378">Hydrolase</keyword>
<dbReference type="SUPFAM" id="SSF52499">
    <property type="entry name" value="Isochorismatase-like hydrolases"/>
    <property type="match status" value="1"/>
</dbReference>
<dbReference type="OrthoDB" id="167809at2759"/>
<dbReference type="InterPro" id="IPR036380">
    <property type="entry name" value="Isochorismatase-like_sf"/>
</dbReference>
<dbReference type="Gene3D" id="3.40.50.850">
    <property type="entry name" value="Isochorismatase-like"/>
    <property type="match status" value="1"/>
</dbReference>
<protein>
    <submittedName>
        <fullName evidence="5">Isochorismatase-like protein</fullName>
    </submittedName>
</protein>
<comment type="similarity">
    <text evidence="1">Belongs to the isochorismatase family.</text>
</comment>
<evidence type="ECO:0000256" key="3">
    <source>
        <dbReference type="SAM" id="SignalP"/>
    </source>
</evidence>
<proteinExistence type="inferred from homology"/>
<gene>
    <name evidence="5" type="ORF">BCR34DRAFT_186884</name>
</gene>
<dbReference type="InterPro" id="IPR000868">
    <property type="entry name" value="Isochorismatase-like_dom"/>
</dbReference>
<name>A0A1Y1YD72_9PLEO</name>
<keyword evidence="3" id="KW-0732">Signal</keyword>
<evidence type="ECO:0000259" key="4">
    <source>
        <dbReference type="Pfam" id="PF00857"/>
    </source>
</evidence>